<name>A0A9W7CNZ7_9STRA</name>
<dbReference type="OrthoDB" id="118857at2759"/>
<dbReference type="InterPro" id="IPR043128">
    <property type="entry name" value="Rev_trsase/Diguanyl_cyclase"/>
</dbReference>
<dbReference type="AlphaFoldDB" id="A0A9W7CNZ7"/>
<evidence type="ECO:0000313" key="2">
    <source>
        <dbReference type="EMBL" id="GMF34980.1"/>
    </source>
</evidence>
<dbReference type="SUPFAM" id="SSF56672">
    <property type="entry name" value="DNA/RNA polymerases"/>
    <property type="match status" value="1"/>
</dbReference>
<feature type="region of interest" description="Disordered" evidence="1">
    <location>
        <begin position="1"/>
        <end position="63"/>
    </location>
</feature>
<dbReference type="EMBL" id="BSXT01000841">
    <property type="protein sequence ID" value="GMF34980.1"/>
    <property type="molecule type" value="Genomic_DNA"/>
</dbReference>
<proteinExistence type="predicted"/>
<dbReference type="Gene3D" id="3.30.70.270">
    <property type="match status" value="1"/>
</dbReference>
<reference evidence="2" key="1">
    <citation type="submission" date="2023-04" db="EMBL/GenBank/DDBJ databases">
        <title>Phytophthora fragariaefolia NBRC 109709.</title>
        <authorList>
            <person name="Ichikawa N."/>
            <person name="Sato H."/>
            <person name="Tonouchi N."/>
        </authorList>
    </citation>
    <scope>NUCLEOTIDE SEQUENCE</scope>
    <source>
        <strain evidence="2">NBRC 109709</strain>
    </source>
</reference>
<dbReference type="Proteomes" id="UP001165121">
    <property type="component" value="Unassembled WGS sequence"/>
</dbReference>
<feature type="compositionally biased region" description="Basic and acidic residues" evidence="1">
    <location>
        <begin position="12"/>
        <end position="21"/>
    </location>
</feature>
<evidence type="ECO:0000256" key="1">
    <source>
        <dbReference type="SAM" id="MobiDB-lite"/>
    </source>
</evidence>
<evidence type="ECO:0000313" key="3">
    <source>
        <dbReference type="Proteomes" id="UP001165121"/>
    </source>
</evidence>
<sequence>MFSYGAPPTDDEGQRQEHPSEAWRQPNRGGGAGSFAFADPRVGTRRGVPVRRDDAQAGKGSAEEDAIVTLEKKITARYTDERSSTRGMDTVVEKMFTMGVFDESGVQTKFITHKKPRKFLRLKTKSIHEPDFMLVLSNETIKQVASSLQRRDQPDNVGSAKAQRYLEPDWNSFRENTAFKFLTEYKDNAFRPELPDGLPEKRDIEHRIDVKEPNLAMYRQQWRQSPEQQHEIERWVEDMHPNDKEGIHFGRNVWCIMVFNDGPDVRVLSICKPPATMSFYDDIYIFTKSTKIEDHLEALRGTLDILRNNKLYVKLSKCVFCASEIPCLGDFVGCNGVRMDPDKVQTIKD</sequence>
<protein>
    <submittedName>
        <fullName evidence="2">Unnamed protein product</fullName>
    </submittedName>
</protein>
<accession>A0A9W7CNZ7</accession>
<organism evidence="2 3">
    <name type="scientific">Phytophthora fragariaefolia</name>
    <dbReference type="NCBI Taxonomy" id="1490495"/>
    <lineage>
        <taxon>Eukaryota</taxon>
        <taxon>Sar</taxon>
        <taxon>Stramenopiles</taxon>
        <taxon>Oomycota</taxon>
        <taxon>Peronosporomycetes</taxon>
        <taxon>Peronosporales</taxon>
        <taxon>Peronosporaceae</taxon>
        <taxon>Phytophthora</taxon>
    </lineage>
</organism>
<comment type="caution">
    <text evidence="2">The sequence shown here is derived from an EMBL/GenBank/DDBJ whole genome shotgun (WGS) entry which is preliminary data.</text>
</comment>
<dbReference type="InterPro" id="IPR043502">
    <property type="entry name" value="DNA/RNA_pol_sf"/>
</dbReference>
<gene>
    <name evidence="2" type="ORF">Pfra01_000914000</name>
</gene>
<keyword evidence="3" id="KW-1185">Reference proteome</keyword>